<dbReference type="GO" id="GO:0007018">
    <property type="term" value="P:microtubule-based movement"/>
    <property type="evidence" value="ECO:0007669"/>
    <property type="project" value="InterPro"/>
</dbReference>
<evidence type="ECO:0000256" key="2">
    <source>
        <dbReference type="PROSITE-ProRule" id="PRU00283"/>
    </source>
</evidence>
<feature type="region of interest" description="Disordered" evidence="4">
    <location>
        <begin position="398"/>
        <end position="417"/>
    </location>
</feature>
<feature type="coiled-coil region" evidence="3">
    <location>
        <begin position="174"/>
        <end position="205"/>
    </location>
</feature>
<evidence type="ECO:0000313" key="6">
    <source>
        <dbReference type="EMBL" id="GHP07911.1"/>
    </source>
</evidence>
<organism evidence="6 7">
    <name type="scientific">Pycnococcus provasolii</name>
    <dbReference type="NCBI Taxonomy" id="41880"/>
    <lineage>
        <taxon>Eukaryota</taxon>
        <taxon>Viridiplantae</taxon>
        <taxon>Chlorophyta</taxon>
        <taxon>Pseudoscourfieldiophyceae</taxon>
        <taxon>Pseudoscourfieldiales</taxon>
        <taxon>Pycnococcaceae</taxon>
        <taxon>Pycnococcus</taxon>
    </lineage>
</organism>
<evidence type="ECO:0000313" key="7">
    <source>
        <dbReference type="Proteomes" id="UP000660262"/>
    </source>
</evidence>
<dbReference type="PROSITE" id="PS50067">
    <property type="entry name" value="KINESIN_MOTOR_2"/>
    <property type="match status" value="1"/>
</dbReference>
<gene>
    <name evidence="6" type="ORF">PPROV_000665300</name>
</gene>
<comment type="caution">
    <text evidence="6">The sequence shown here is derived from an EMBL/GenBank/DDBJ whole genome shotgun (WGS) entry which is preliminary data.</text>
</comment>
<dbReference type="SUPFAM" id="SSF52540">
    <property type="entry name" value="P-loop containing nucleoside triphosphate hydrolases"/>
    <property type="match status" value="1"/>
</dbReference>
<dbReference type="PANTHER" id="PTHR47968">
    <property type="entry name" value="CENTROMERE PROTEIN E"/>
    <property type="match status" value="1"/>
</dbReference>
<evidence type="ECO:0000256" key="3">
    <source>
        <dbReference type="SAM" id="Coils"/>
    </source>
</evidence>
<dbReference type="GO" id="GO:0003777">
    <property type="term" value="F:microtubule motor activity"/>
    <property type="evidence" value="ECO:0007669"/>
    <property type="project" value="InterPro"/>
</dbReference>
<evidence type="ECO:0000256" key="1">
    <source>
        <dbReference type="ARBA" id="ARBA00023175"/>
    </source>
</evidence>
<accession>A0A830HR36</accession>
<name>A0A830HR36_9CHLO</name>
<dbReference type="InterPro" id="IPR027417">
    <property type="entry name" value="P-loop_NTPase"/>
</dbReference>
<dbReference type="AlphaFoldDB" id="A0A830HR36"/>
<dbReference type="PANTHER" id="PTHR47968:SF17">
    <property type="entry name" value="KINESIN-LIKE PROTEIN"/>
    <property type="match status" value="1"/>
</dbReference>
<keyword evidence="7" id="KW-1185">Reference proteome</keyword>
<keyword evidence="1" id="KW-0505">Motor protein</keyword>
<proteinExistence type="inferred from homology"/>
<dbReference type="InterPro" id="IPR027640">
    <property type="entry name" value="Kinesin-like_fam"/>
</dbReference>
<dbReference type="GO" id="GO:0005524">
    <property type="term" value="F:ATP binding"/>
    <property type="evidence" value="ECO:0007669"/>
    <property type="project" value="InterPro"/>
</dbReference>
<comment type="similarity">
    <text evidence="2">Belongs to the TRAFAC class myosin-kinesin ATPase superfamily. Kinesin family.</text>
</comment>
<evidence type="ECO:0000256" key="4">
    <source>
        <dbReference type="SAM" id="MobiDB-lite"/>
    </source>
</evidence>
<evidence type="ECO:0000259" key="5">
    <source>
        <dbReference type="PROSITE" id="PS50067"/>
    </source>
</evidence>
<dbReference type="GO" id="GO:0008017">
    <property type="term" value="F:microtubule binding"/>
    <property type="evidence" value="ECO:0007669"/>
    <property type="project" value="InterPro"/>
</dbReference>
<dbReference type="OrthoDB" id="3176171at2759"/>
<feature type="domain" description="Kinesin motor" evidence="5">
    <location>
        <begin position="81"/>
        <end position="155"/>
    </location>
</feature>
<protein>
    <recommendedName>
        <fullName evidence="5">Kinesin motor domain-containing protein</fullName>
    </recommendedName>
</protein>
<dbReference type="Pfam" id="PF00225">
    <property type="entry name" value="Kinesin"/>
    <property type="match status" value="1"/>
</dbReference>
<feature type="region of interest" description="Disordered" evidence="4">
    <location>
        <begin position="28"/>
        <end position="47"/>
    </location>
</feature>
<dbReference type="SMART" id="SM00129">
    <property type="entry name" value="KISc"/>
    <property type="match status" value="1"/>
</dbReference>
<comment type="caution">
    <text evidence="2">Lacks conserved residue(s) required for the propagation of feature annotation.</text>
</comment>
<dbReference type="InterPro" id="IPR001752">
    <property type="entry name" value="Kinesin_motor_dom"/>
</dbReference>
<keyword evidence="3" id="KW-0175">Coiled coil</keyword>
<dbReference type="Proteomes" id="UP000660262">
    <property type="component" value="Unassembled WGS sequence"/>
</dbReference>
<sequence>MDELRRPTAEMAGAESADDATVAATDEIASATDASSEVKTGPPSRERHLFTNCSTPNVWFDPLLLSGTQRMLRVLPVEALKQINKSLSALGNVIKALTDGKSSYVPYRDSKLTRILQDSLGGSSRAALIVACSPNAYNLSETISTLRFGTRAKFIKNKPRVHVGYGGSEMDTILIQREEEIGRLKEQMERMRNETKLRMREHERYLVRYGELPAEAEDEYYQEFLELKSTDSAAAAQLLASNATASGGSAGAAKRGGSNMRGLGLLNMSEHLRISLEANLALEAQVKAIAKEAGLARTAISEIERHLDGESHLFGQCRTKCANFVKRFAPEGDDKAKDDARRLDQTLVMAKHRSESLVKKMKPLGRASTAVAAAAQHVMSMQESLVEVYKVHGLHVGDKGASAPAPAPAPVSSASKVSTLTRSNVYTSNN</sequence>
<feature type="region of interest" description="Disordered" evidence="4">
    <location>
        <begin position="1"/>
        <end position="22"/>
    </location>
</feature>
<dbReference type="Gene3D" id="1.20.58.1980">
    <property type="match status" value="1"/>
</dbReference>
<dbReference type="EMBL" id="BNJQ01000018">
    <property type="protein sequence ID" value="GHP07911.1"/>
    <property type="molecule type" value="Genomic_DNA"/>
</dbReference>
<reference evidence="6" key="1">
    <citation type="submission" date="2020-10" db="EMBL/GenBank/DDBJ databases">
        <title>Unveiling of a novel bifunctional photoreceptor, Dualchrome1, isolated from a cosmopolitan green alga.</title>
        <authorList>
            <person name="Suzuki S."/>
            <person name="Kawachi M."/>
        </authorList>
    </citation>
    <scope>NUCLEOTIDE SEQUENCE</scope>
    <source>
        <strain evidence="6">NIES 2893</strain>
    </source>
</reference>